<dbReference type="GO" id="GO:0004827">
    <property type="term" value="F:proline-tRNA ligase activity"/>
    <property type="evidence" value="ECO:0007669"/>
    <property type="project" value="UniProtKB-UniRule"/>
</dbReference>
<evidence type="ECO:0000256" key="8">
    <source>
        <dbReference type="HAMAP-Rule" id="MF_01571"/>
    </source>
</evidence>
<dbReference type="InterPro" id="IPR004154">
    <property type="entry name" value="Anticodon-bd"/>
</dbReference>
<evidence type="ECO:0000256" key="1">
    <source>
        <dbReference type="ARBA" id="ARBA00022490"/>
    </source>
</evidence>
<comment type="domain">
    <text evidence="8">Consists of three domains: the N-terminal catalytic domain, the anticodon-binding domain and the C-terminal extension.</text>
</comment>
<dbReference type="PANTHER" id="PTHR43382:SF3">
    <property type="entry name" value="PROLINE--TRNA LIGASE, CHLOROPLASTIC_MITOCHONDRIAL"/>
    <property type="match status" value="1"/>
</dbReference>
<dbReference type="InterPro" id="IPR045864">
    <property type="entry name" value="aa-tRNA-synth_II/BPL/LPL"/>
</dbReference>
<dbReference type="NCBIfam" id="TIGR00408">
    <property type="entry name" value="proS_fam_I"/>
    <property type="match status" value="1"/>
</dbReference>
<dbReference type="SUPFAM" id="SSF55681">
    <property type="entry name" value="Class II aaRS and biotin synthetases"/>
    <property type="match status" value="1"/>
</dbReference>
<dbReference type="AlphaFoldDB" id="A0A1G8W0B3"/>
<evidence type="ECO:0000256" key="6">
    <source>
        <dbReference type="ARBA" id="ARBA00023146"/>
    </source>
</evidence>
<keyword evidence="11" id="KW-1185">Reference proteome</keyword>
<dbReference type="EMBL" id="FNFF01000002">
    <property type="protein sequence ID" value="SDJ71165.1"/>
    <property type="molecule type" value="Genomic_DNA"/>
</dbReference>
<dbReference type="Gene3D" id="3.40.50.800">
    <property type="entry name" value="Anticodon-binding domain"/>
    <property type="match status" value="1"/>
</dbReference>
<dbReference type="SMART" id="SM00946">
    <property type="entry name" value="ProRS-C_1"/>
    <property type="match status" value="1"/>
</dbReference>
<keyword evidence="6 8" id="KW-0030">Aminoacyl-tRNA synthetase</keyword>
<dbReference type="RefSeq" id="WP_093607931.1">
    <property type="nucleotide sequence ID" value="NZ_FNFF01000002.1"/>
</dbReference>
<keyword evidence="4 8" id="KW-0067">ATP-binding</keyword>
<dbReference type="GO" id="GO:0005737">
    <property type="term" value="C:cytoplasm"/>
    <property type="evidence" value="ECO:0007669"/>
    <property type="project" value="UniProtKB-SubCell"/>
</dbReference>
<reference evidence="10 11" key="1">
    <citation type="submission" date="2016-10" db="EMBL/GenBank/DDBJ databases">
        <authorList>
            <person name="de Groot N.N."/>
        </authorList>
    </citation>
    <scope>NUCLEOTIDE SEQUENCE [LARGE SCALE GENOMIC DNA]</scope>
    <source>
        <strain evidence="10 11">CGMCC 4.5727</strain>
    </source>
</reference>
<evidence type="ECO:0000256" key="2">
    <source>
        <dbReference type="ARBA" id="ARBA00022598"/>
    </source>
</evidence>
<dbReference type="GO" id="GO:0005524">
    <property type="term" value="F:ATP binding"/>
    <property type="evidence" value="ECO:0007669"/>
    <property type="project" value="UniProtKB-UniRule"/>
</dbReference>
<comment type="catalytic activity">
    <reaction evidence="7 8">
        <text>tRNA(Pro) + L-proline + ATP = L-prolyl-tRNA(Pro) + AMP + diphosphate</text>
        <dbReference type="Rhea" id="RHEA:14305"/>
        <dbReference type="Rhea" id="RHEA-COMP:9700"/>
        <dbReference type="Rhea" id="RHEA-COMP:9702"/>
        <dbReference type="ChEBI" id="CHEBI:30616"/>
        <dbReference type="ChEBI" id="CHEBI:33019"/>
        <dbReference type="ChEBI" id="CHEBI:60039"/>
        <dbReference type="ChEBI" id="CHEBI:78442"/>
        <dbReference type="ChEBI" id="CHEBI:78532"/>
        <dbReference type="ChEBI" id="CHEBI:456215"/>
        <dbReference type="EC" id="6.1.1.15"/>
    </reaction>
</comment>
<dbReference type="PRINTS" id="PR01046">
    <property type="entry name" value="TRNASYNTHPRO"/>
</dbReference>
<dbReference type="Proteomes" id="UP000199155">
    <property type="component" value="Unassembled WGS sequence"/>
</dbReference>
<dbReference type="GO" id="GO:0017101">
    <property type="term" value="C:aminoacyl-tRNA synthetase multienzyme complex"/>
    <property type="evidence" value="ECO:0007669"/>
    <property type="project" value="TreeGrafter"/>
</dbReference>
<name>A0A1G8W0B3_9ACTN</name>
<keyword evidence="2 8" id="KW-0436">Ligase</keyword>
<dbReference type="InterPro" id="IPR002314">
    <property type="entry name" value="aa-tRNA-synt_IIb"/>
</dbReference>
<evidence type="ECO:0000259" key="9">
    <source>
        <dbReference type="PROSITE" id="PS50862"/>
    </source>
</evidence>
<keyword evidence="3 8" id="KW-0547">Nucleotide-binding</keyword>
<dbReference type="InterPro" id="IPR016061">
    <property type="entry name" value="Pro-tRNA_ligase_II_C"/>
</dbReference>
<dbReference type="SUPFAM" id="SSF52954">
    <property type="entry name" value="Class II aaRS ABD-related"/>
    <property type="match status" value="1"/>
</dbReference>
<dbReference type="FunFam" id="3.30.930.10:FF:000037">
    <property type="entry name" value="Proline--tRNA ligase"/>
    <property type="match status" value="1"/>
</dbReference>
<dbReference type="Pfam" id="PF03129">
    <property type="entry name" value="HGTP_anticodon"/>
    <property type="match status" value="1"/>
</dbReference>
<dbReference type="EC" id="6.1.1.15" evidence="8"/>
<dbReference type="InterPro" id="IPR002316">
    <property type="entry name" value="Pro-tRNA-ligase_IIa"/>
</dbReference>
<dbReference type="GO" id="GO:0006433">
    <property type="term" value="P:prolyl-tRNA aminoacylation"/>
    <property type="evidence" value="ECO:0007669"/>
    <property type="project" value="UniProtKB-UniRule"/>
</dbReference>
<dbReference type="HAMAP" id="MF_01571">
    <property type="entry name" value="Pro_tRNA_synth_type3"/>
    <property type="match status" value="1"/>
</dbReference>
<evidence type="ECO:0000256" key="5">
    <source>
        <dbReference type="ARBA" id="ARBA00022917"/>
    </source>
</evidence>
<organism evidence="10 11">
    <name type="scientific">Streptomyces indicus</name>
    <dbReference type="NCBI Taxonomy" id="417292"/>
    <lineage>
        <taxon>Bacteria</taxon>
        <taxon>Bacillati</taxon>
        <taxon>Actinomycetota</taxon>
        <taxon>Actinomycetes</taxon>
        <taxon>Kitasatosporales</taxon>
        <taxon>Streptomycetaceae</taxon>
        <taxon>Streptomyces</taxon>
    </lineage>
</organism>
<dbReference type="Pfam" id="PF00587">
    <property type="entry name" value="tRNA-synt_2b"/>
    <property type="match status" value="1"/>
</dbReference>
<comment type="subunit">
    <text evidence="8">Homodimer.</text>
</comment>
<dbReference type="InterPro" id="IPR004499">
    <property type="entry name" value="Pro-tRNA-ligase_IIa_arc-type"/>
</dbReference>
<comment type="similarity">
    <text evidence="8">Belongs to the class-II aminoacyl-tRNA synthetase family. ProS type 3 subfamily.</text>
</comment>
<sequence length="471" mass="51962">MAKAPVLTPRADDFPRWYQDLISKAELADNGPVRGTMVIRPYGYGLWERMQQELDGRIKAAGAQNAYFPLLIPQSYLTKEAEHVEGFAPELAVVTHGGGKELEEPAVVRPTSETVVNASFAKWVQSHRDLPLLINQWANVVRWELRPRLFLRTSEFLWQEGHTAHATYEDARDFAAHIHEHVYGEFMETVLAMDLVRGRKTPKERFAGAINTLTLEGMMGDGKALQMGTSHELGQNFAKAFGTRYLSKEGTQEYVWQTSWGSTTRMVGALVMMHGDDHGLRVPPRLAPVQAVVLAIKGDEAVLAKVREIGDRLTAAGVRVQVDDRTDTPFGRRAVDWELKGVPVRIEVGPRDLESGTAMLARRIPGGKEPVSMDALASLVPRVLEEDQDRLLEESRERRASRTSDVASIAEAAEVAAAGGWARIPWSELGPEGEARLAEQSVTVRCLVAEDGSVPQSDDAPGTVALVARSY</sequence>
<comment type="function">
    <text evidence="8">Catalyzes the attachment of proline to tRNA(Pro) in a two-step reaction: proline is first activated by ATP to form Pro-AMP and then transferred to the acceptor end of tRNA(Pro).</text>
</comment>
<evidence type="ECO:0000313" key="10">
    <source>
        <dbReference type="EMBL" id="SDJ71165.1"/>
    </source>
</evidence>
<evidence type="ECO:0000256" key="4">
    <source>
        <dbReference type="ARBA" id="ARBA00022840"/>
    </source>
</evidence>
<accession>A0A1G8W0B3</accession>
<protein>
    <recommendedName>
        <fullName evidence="8">Proline--tRNA ligase</fullName>
        <ecNumber evidence="8">6.1.1.15</ecNumber>
    </recommendedName>
    <alternativeName>
        <fullName evidence="8">Prolyl-tRNA synthetase</fullName>
        <shortName evidence="8">ProRS</shortName>
    </alternativeName>
</protein>
<dbReference type="OrthoDB" id="9809052at2"/>
<dbReference type="PANTHER" id="PTHR43382">
    <property type="entry name" value="PROLYL-TRNA SYNTHETASE"/>
    <property type="match status" value="1"/>
</dbReference>
<dbReference type="Gene3D" id="3.30.930.10">
    <property type="entry name" value="Bira Bifunctional Protein, Domain 2"/>
    <property type="match status" value="1"/>
</dbReference>
<comment type="subcellular location">
    <subcellularLocation>
        <location evidence="8">Cytoplasm</location>
    </subcellularLocation>
</comment>
<keyword evidence="5 8" id="KW-0648">Protein biosynthesis</keyword>
<proteinExistence type="inferred from homology"/>
<dbReference type="InterPro" id="IPR033721">
    <property type="entry name" value="ProRS_core_arch_euk"/>
</dbReference>
<evidence type="ECO:0000256" key="3">
    <source>
        <dbReference type="ARBA" id="ARBA00022741"/>
    </source>
</evidence>
<dbReference type="PROSITE" id="PS50862">
    <property type="entry name" value="AA_TRNA_LIGASE_II"/>
    <property type="match status" value="1"/>
</dbReference>
<evidence type="ECO:0000256" key="7">
    <source>
        <dbReference type="ARBA" id="ARBA00047671"/>
    </source>
</evidence>
<keyword evidence="1 8" id="KW-0963">Cytoplasm</keyword>
<gene>
    <name evidence="8" type="primary">proS</name>
    <name evidence="10" type="ORF">SAMN05421806_102127</name>
</gene>
<dbReference type="InterPro" id="IPR036621">
    <property type="entry name" value="Anticodon-bd_dom_sf"/>
</dbReference>
<feature type="domain" description="Aminoacyl-transfer RNA synthetases class-II family profile" evidence="9">
    <location>
        <begin position="34"/>
        <end position="283"/>
    </location>
</feature>
<dbReference type="CDD" id="cd00778">
    <property type="entry name" value="ProRS_core_arch_euk"/>
    <property type="match status" value="1"/>
</dbReference>
<dbReference type="InterPro" id="IPR006195">
    <property type="entry name" value="aa-tRNA-synth_II"/>
</dbReference>
<dbReference type="STRING" id="417292.SAMN05421806_102127"/>
<evidence type="ECO:0000313" key="11">
    <source>
        <dbReference type="Proteomes" id="UP000199155"/>
    </source>
</evidence>